<reference evidence="1" key="1">
    <citation type="submission" date="2012-10" db="EMBL/GenBank/DDBJ databases">
        <title>Direct identification of alternative open reading frame translation products in human.</title>
        <authorList>
            <person name="Vanderperre B."/>
            <person name="Lucier J.-F."/>
            <person name="Motard J."/>
            <person name="Tremblay G."/>
            <person name="Vanderperre S."/>
            <person name="Wisztorski M."/>
            <person name="Salzet M."/>
            <person name="Boisvert F.-M."/>
            <person name="Roucou X."/>
        </authorList>
    </citation>
    <scope>NUCLEOTIDE SEQUENCE</scope>
</reference>
<protein>
    <submittedName>
        <fullName evidence="1">Alternative protein MUC19</fullName>
    </submittedName>
</protein>
<dbReference type="OrthoDB" id="6262482at2759"/>
<dbReference type="EMBL" id="HF548065">
    <property type="protein sequence ID" value="CCO13776.1"/>
    <property type="molecule type" value="Genomic_DNA"/>
</dbReference>
<organism evidence="1">
    <name type="scientific">Homo sapiens</name>
    <name type="common">Human</name>
    <dbReference type="NCBI Taxonomy" id="9606"/>
    <lineage>
        <taxon>Eukaryota</taxon>
        <taxon>Metazoa</taxon>
        <taxon>Chordata</taxon>
        <taxon>Craniata</taxon>
        <taxon>Vertebrata</taxon>
        <taxon>Euteleostomi</taxon>
        <taxon>Mammalia</taxon>
        <taxon>Eutheria</taxon>
        <taxon>Euarchontoglires</taxon>
        <taxon>Primates</taxon>
        <taxon>Haplorrhini</taxon>
        <taxon>Catarrhini</taxon>
        <taxon>Hominidae</taxon>
        <taxon>Homo</taxon>
    </lineage>
</organism>
<dbReference type="ChiTaRS" id="MUC19">
    <property type="organism name" value="human"/>
</dbReference>
<accession>L0R8A0</accession>
<proteinExistence type="predicted"/>
<sequence>MISYSWNIHAFAAEKKTMNSETLYLTVLMAVQSLTNTSISRPALV</sequence>
<dbReference type="AlphaFoldDB" id="L0R8A0"/>
<evidence type="ECO:0000313" key="1">
    <source>
        <dbReference type="EMBL" id="CCO13776.1"/>
    </source>
</evidence>
<name>L0R8A0_HUMAN</name>
<gene>
    <name evidence="1" type="primary">MUC19</name>
</gene>